<name>T1A4Z4_9ZZZZ</name>
<organism evidence="1">
    <name type="scientific">mine drainage metagenome</name>
    <dbReference type="NCBI Taxonomy" id="410659"/>
    <lineage>
        <taxon>unclassified sequences</taxon>
        <taxon>metagenomes</taxon>
        <taxon>ecological metagenomes</taxon>
    </lineage>
</organism>
<protein>
    <submittedName>
        <fullName evidence="1">DNA methylase N-4/N-6 domain protein</fullName>
        <ecNumber evidence="1">2.1.1.-</ecNumber>
    </submittedName>
</protein>
<proteinExistence type="predicted"/>
<dbReference type="AlphaFoldDB" id="T1A4Z4"/>
<feature type="non-terminal residue" evidence="1">
    <location>
        <position position="70"/>
    </location>
</feature>
<dbReference type="Gene3D" id="3.40.50.150">
    <property type="entry name" value="Vaccinia Virus protein VP39"/>
    <property type="match status" value="1"/>
</dbReference>
<keyword evidence="1" id="KW-0808">Transferase</keyword>
<dbReference type="GO" id="GO:0003676">
    <property type="term" value="F:nucleic acid binding"/>
    <property type="evidence" value="ECO:0007669"/>
    <property type="project" value="InterPro"/>
</dbReference>
<sequence length="70" mass="8408">MASEVRHGDCLEVMRNLAAESVDLVYADPPFFTQKTHSLVTRDRETTFQFNDQWESREQYIKFLRLRVRE</sequence>
<dbReference type="SUPFAM" id="SSF53335">
    <property type="entry name" value="S-adenosyl-L-methionine-dependent methyltransferases"/>
    <property type="match status" value="1"/>
</dbReference>
<comment type="caution">
    <text evidence="1">The sequence shown here is derived from an EMBL/GenBank/DDBJ whole genome shotgun (WGS) entry which is preliminary data.</text>
</comment>
<dbReference type="EMBL" id="AUZZ01008891">
    <property type="protein sequence ID" value="EQD35954.1"/>
    <property type="molecule type" value="Genomic_DNA"/>
</dbReference>
<dbReference type="EC" id="2.1.1.-" evidence="1"/>
<dbReference type="GO" id="GO:0032259">
    <property type="term" value="P:methylation"/>
    <property type="evidence" value="ECO:0007669"/>
    <property type="project" value="UniProtKB-KW"/>
</dbReference>
<dbReference type="InterPro" id="IPR002052">
    <property type="entry name" value="DNA_methylase_N6_adenine_CS"/>
</dbReference>
<reference evidence="1" key="1">
    <citation type="submission" date="2013-08" db="EMBL/GenBank/DDBJ databases">
        <authorList>
            <person name="Mendez C."/>
            <person name="Richter M."/>
            <person name="Ferrer M."/>
            <person name="Sanchez J."/>
        </authorList>
    </citation>
    <scope>NUCLEOTIDE SEQUENCE</scope>
</reference>
<evidence type="ECO:0000313" key="1">
    <source>
        <dbReference type="EMBL" id="EQD35954.1"/>
    </source>
</evidence>
<accession>T1A4Z4</accession>
<reference evidence="1" key="2">
    <citation type="journal article" date="2014" name="ISME J.">
        <title>Microbial stratification in low pH oxic and suboxic macroscopic growths along an acid mine drainage.</title>
        <authorList>
            <person name="Mendez-Garcia C."/>
            <person name="Mesa V."/>
            <person name="Sprenger R.R."/>
            <person name="Richter M."/>
            <person name="Diez M.S."/>
            <person name="Solano J."/>
            <person name="Bargiela R."/>
            <person name="Golyshina O.V."/>
            <person name="Manteca A."/>
            <person name="Ramos J.L."/>
            <person name="Gallego J.R."/>
            <person name="Llorente I."/>
            <person name="Martins Dos Santos V.A."/>
            <person name="Jensen O.N."/>
            <person name="Pelaez A.I."/>
            <person name="Sanchez J."/>
            <person name="Ferrer M."/>
        </authorList>
    </citation>
    <scope>NUCLEOTIDE SEQUENCE</scope>
</reference>
<dbReference type="PROSITE" id="PS00092">
    <property type="entry name" value="N6_MTASE"/>
    <property type="match status" value="1"/>
</dbReference>
<dbReference type="GO" id="GO:0008168">
    <property type="term" value="F:methyltransferase activity"/>
    <property type="evidence" value="ECO:0007669"/>
    <property type="project" value="UniProtKB-KW"/>
</dbReference>
<gene>
    <name evidence="1" type="ORF">B2A_12327</name>
</gene>
<dbReference type="InterPro" id="IPR029063">
    <property type="entry name" value="SAM-dependent_MTases_sf"/>
</dbReference>
<keyword evidence="1" id="KW-0489">Methyltransferase</keyword>